<protein>
    <submittedName>
        <fullName evidence="8">RND family transporter</fullName>
    </submittedName>
</protein>
<reference evidence="8 9" key="1">
    <citation type="submission" date="2024-09" db="EMBL/GenBank/DDBJ databases">
        <authorList>
            <person name="Sun Q."/>
            <person name="Mori K."/>
        </authorList>
    </citation>
    <scope>NUCLEOTIDE SEQUENCE [LARGE SCALE GENOMIC DNA]</scope>
    <source>
        <strain evidence="8 9">CECT 8622</strain>
    </source>
</reference>
<feature type="transmembrane region" description="Helical" evidence="6">
    <location>
        <begin position="413"/>
        <end position="433"/>
    </location>
</feature>
<feature type="transmembrane region" description="Helical" evidence="6">
    <location>
        <begin position="671"/>
        <end position="691"/>
    </location>
</feature>
<organism evidence="8 9">
    <name type="scientific">Mariniflexile ostreae</name>
    <dbReference type="NCBI Taxonomy" id="1520892"/>
    <lineage>
        <taxon>Bacteria</taxon>
        <taxon>Pseudomonadati</taxon>
        <taxon>Bacteroidota</taxon>
        <taxon>Flavobacteriia</taxon>
        <taxon>Flavobacteriales</taxon>
        <taxon>Flavobacteriaceae</taxon>
        <taxon>Mariniflexile</taxon>
    </lineage>
</organism>
<evidence type="ECO:0000313" key="9">
    <source>
        <dbReference type="Proteomes" id="UP001589585"/>
    </source>
</evidence>
<keyword evidence="3 6" id="KW-0812">Transmembrane</keyword>
<sequence length="805" mass="91589">MLKLFTKDFWDIIARLILRNKIIILVSILLITIFFSLQWKNMRFTFTEANLLPDDHEVNLIYNDFLKTFGEEGNLIVLGVKDSTLFTPEKLNAWNKLSDAFKGYGAVETVISIKDLQKLVKDTLHEKFVLEPFIKDSITSKAQIDTLQEELFNKYPFYDNFLYNKKTKTIRTGIYMDKSIVNTSARKDFIVDVLVPKIEAFEKDTNLDVRVSGMPYIRTLNAQIIVDEISGFVLAALLVTSLIFFFFFRSFRATFIALIVVCIGVMWSLGILGLLNYEITVLTALIPPLIIVIGIPNCIFLINKYQHEVKLHGNKVRSLQRVITKIGNATLMTNVTTASGFATFILTESKLLKEFGLVASLSILSIFILCILIIPIIYTFLPYPKERHLEHLNKRWIGGFVDWIVFMVKKKHITIYFVSVGLLVLSIIGIYQIKVSGSLIEDMPNKTEFFEDIRFFEKEFNGIMPLEIMIDTKRKKGVMKLSTLKRMDELEELIMEIPELSKPISVVGLVKYSKQAYYNGNTKFYQLPTAQENSFILSYAKNSTSNVDLLKNFVDSTGQYARITTFMKDIGTDKMERIEENLQTKIDKVFPKEQYHVTMTGKALVFQKGTKYLVKNLAISLSLAIFLIALFMAYMFRSARMIIVSLIPNLLPLLITAGLMGYLGVPIKPSTILVFSIAFGISVDDTIHFLAKYRQELQANNWKIKTSVFNALRESGVSMFYTSIVLFFGFSVFIISSFGGTVALGALVSVTLLFAMLSNLLLLPSLLLSLERIIANKKVLKEPTINIIPEDDEVDPNSDPDSYRN</sequence>
<feature type="transmembrane region" description="Helical" evidence="6">
    <location>
        <begin position="712"/>
        <end position="736"/>
    </location>
</feature>
<feature type="transmembrane region" description="Helical" evidence="6">
    <location>
        <begin position="21"/>
        <end position="39"/>
    </location>
</feature>
<evidence type="ECO:0000256" key="6">
    <source>
        <dbReference type="SAM" id="Phobius"/>
    </source>
</evidence>
<accession>A0ABV5F942</accession>
<comment type="subcellular location">
    <subcellularLocation>
        <location evidence="1">Cell membrane</location>
        <topology evidence="1">Multi-pass membrane protein</topology>
    </subcellularLocation>
</comment>
<dbReference type="RefSeq" id="WP_379860132.1">
    <property type="nucleotide sequence ID" value="NZ_JBHMFC010000011.1"/>
</dbReference>
<evidence type="ECO:0000256" key="4">
    <source>
        <dbReference type="ARBA" id="ARBA00022989"/>
    </source>
</evidence>
<evidence type="ECO:0000256" key="2">
    <source>
        <dbReference type="ARBA" id="ARBA00022475"/>
    </source>
</evidence>
<feature type="transmembrane region" description="Helical" evidence="6">
    <location>
        <begin position="742"/>
        <end position="768"/>
    </location>
</feature>
<dbReference type="PANTHER" id="PTHR33406:SF12">
    <property type="entry name" value="BLR2997 PROTEIN"/>
    <property type="match status" value="1"/>
</dbReference>
<dbReference type="InterPro" id="IPR050545">
    <property type="entry name" value="Mycobact_MmpL"/>
</dbReference>
<evidence type="ECO:0000256" key="1">
    <source>
        <dbReference type="ARBA" id="ARBA00004651"/>
    </source>
</evidence>
<feature type="domain" description="SSD" evidence="7">
    <location>
        <begin position="643"/>
        <end position="769"/>
    </location>
</feature>
<dbReference type="InterPro" id="IPR004869">
    <property type="entry name" value="MMPL_dom"/>
</dbReference>
<evidence type="ECO:0000313" key="8">
    <source>
        <dbReference type="EMBL" id="MFB9055940.1"/>
    </source>
</evidence>
<dbReference type="PANTHER" id="PTHR33406">
    <property type="entry name" value="MEMBRANE PROTEIN MJ1562-RELATED"/>
    <property type="match status" value="1"/>
</dbReference>
<keyword evidence="9" id="KW-1185">Reference proteome</keyword>
<feature type="transmembrane region" description="Helical" evidence="6">
    <location>
        <begin position="229"/>
        <end position="248"/>
    </location>
</feature>
<dbReference type="Proteomes" id="UP001589585">
    <property type="component" value="Unassembled WGS sequence"/>
</dbReference>
<keyword evidence="4 6" id="KW-1133">Transmembrane helix</keyword>
<feature type="transmembrane region" description="Helical" evidence="6">
    <location>
        <begin position="322"/>
        <end position="346"/>
    </location>
</feature>
<dbReference type="SUPFAM" id="SSF82866">
    <property type="entry name" value="Multidrug efflux transporter AcrB transmembrane domain"/>
    <property type="match status" value="2"/>
</dbReference>
<feature type="transmembrane region" description="Helical" evidence="6">
    <location>
        <begin position="281"/>
        <end position="302"/>
    </location>
</feature>
<dbReference type="PROSITE" id="PS50156">
    <property type="entry name" value="SSD"/>
    <property type="match status" value="2"/>
</dbReference>
<dbReference type="Gene3D" id="1.20.1640.10">
    <property type="entry name" value="Multidrug efflux transporter AcrB transmembrane domain"/>
    <property type="match status" value="2"/>
</dbReference>
<keyword evidence="5 6" id="KW-0472">Membrane</keyword>
<dbReference type="Pfam" id="PF03176">
    <property type="entry name" value="MMPL"/>
    <property type="match status" value="2"/>
</dbReference>
<evidence type="ECO:0000256" key="3">
    <source>
        <dbReference type="ARBA" id="ARBA00022692"/>
    </source>
</evidence>
<feature type="transmembrane region" description="Helical" evidence="6">
    <location>
        <begin position="617"/>
        <end position="636"/>
    </location>
</feature>
<proteinExistence type="predicted"/>
<feature type="domain" description="SSD" evidence="7">
    <location>
        <begin position="255"/>
        <end position="380"/>
    </location>
</feature>
<gene>
    <name evidence="8" type="ORF">ACFFU9_04220</name>
</gene>
<dbReference type="EMBL" id="JBHMFC010000011">
    <property type="protein sequence ID" value="MFB9055940.1"/>
    <property type="molecule type" value="Genomic_DNA"/>
</dbReference>
<dbReference type="InterPro" id="IPR000731">
    <property type="entry name" value="SSD"/>
</dbReference>
<feature type="transmembrane region" description="Helical" evidence="6">
    <location>
        <begin position="358"/>
        <end position="381"/>
    </location>
</feature>
<evidence type="ECO:0000259" key="7">
    <source>
        <dbReference type="PROSITE" id="PS50156"/>
    </source>
</evidence>
<feature type="transmembrane region" description="Helical" evidence="6">
    <location>
        <begin position="255"/>
        <end position="275"/>
    </location>
</feature>
<feature type="transmembrane region" description="Helical" evidence="6">
    <location>
        <begin position="643"/>
        <end position="665"/>
    </location>
</feature>
<name>A0ABV5F942_9FLAO</name>
<keyword evidence="2" id="KW-1003">Cell membrane</keyword>
<evidence type="ECO:0000256" key="5">
    <source>
        <dbReference type="ARBA" id="ARBA00023136"/>
    </source>
</evidence>
<comment type="caution">
    <text evidence="8">The sequence shown here is derived from an EMBL/GenBank/DDBJ whole genome shotgun (WGS) entry which is preliminary data.</text>
</comment>